<accession>A0A0K0FDX3</accession>
<dbReference type="InterPro" id="IPR035441">
    <property type="entry name" value="TFIIS/LEDGF_dom_sf"/>
</dbReference>
<dbReference type="Proteomes" id="UP000035680">
    <property type="component" value="Unassembled WGS sequence"/>
</dbReference>
<feature type="region of interest" description="Disordered" evidence="1">
    <location>
        <begin position="117"/>
        <end position="158"/>
    </location>
</feature>
<evidence type="ECO:0000313" key="4">
    <source>
        <dbReference type="WBParaSite" id="SVE_0705000.1"/>
    </source>
</evidence>
<dbReference type="InterPro" id="IPR017923">
    <property type="entry name" value="TFIIS_N"/>
</dbReference>
<dbReference type="STRING" id="75913.A0A0K0FDX3"/>
<feature type="domain" description="TFIIS N-terminal" evidence="2">
    <location>
        <begin position="64"/>
        <end position="113"/>
    </location>
</feature>
<feature type="compositionally biased region" description="Basic and acidic residues" evidence="1">
    <location>
        <begin position="319"/>
        <end position="332"/>
    </location>
</feature>
<dbReference type="WBParaSite" id="SVE_0705000.1">
    <property type="protein sequence ID" value="SVE_0705000.1"/>
    <property type="gene ID" value="SVE_0705000"/>
</dbReference>
<dbReference type="Gene3D" id="1.20.930.10">
    <property type="entry name" value="Conserved domain common to transcription factors TFIIS, elongin A, CRSP70"/>
    <property type="match status" value="1"/>
</dbReference>
<feature type="region of interest" description="Disordered" evidence="1">
    <location>
        <begin position="284"/>
        <end position="359"/>
    </location>
</feature>
<feature type="compositionally biased region" description="Low complexity" evidence="1">
    <location>
        <begin position="194"/>
        <end position="209"/>
    </location>
</feature>
<reference evidence="4" key="2">
    <citation type="submission" date="2015-08" db="UniProtKB">
        <authorList>
            <consortium name="WormBaseParasite"/>
        </authorList>
    </citation>
    <scope>IDENTIFICATION</scope>
</reference>
<evidence type="ECO:0000259" key="2">
    <source>
        <dbReference type="Pfam" id="PF08711"/>
    </source>
</evidence>
<sequence>MVACTASNYTSQFNKMDQGKSKFSAHDLLPDKDTLQRTMVKVEKYQKDLQKGLENRNYVLLDEVITYFEKLDMPWKVLEQTRVGRDINEIRKALCNDKPALSKRCRKLIKKWQPLRNIQSPPCDGSPQGEVTDNLNKKDTLSNITDNSNARKRKLVEVNGKKDNDNILASLNGETKSSIPVYEPKKGRFERSESVISRSSSSSTVSSPSGNTLNILASRRKNIQKTSALITDIVVRDDVPKPDTPISMKSNSPNIFTDDDTDESNSRFSSNFINNSRKVSPIVDSVNKSKSLPNDDKRGLTTYLSQKETSQGSVQKTGKTMDEIKKDSKCESKQQLMSSASSSKTKRTSTNLYTPQNKNSQTNNFSWDKYCNVPSIEELQRKLQKSEIKDDVSPFKEGRVILVKENHPVVAWPYLMKTRDFDFTA</sequence>
<name>A0A0K0FDX3_STRVS</name>
<feature type="region of interest" description="Disordered" evidence="1">
    <location>
        <begin position="177"/>
        <end position="212"/>
    </location>
</feature>
<proteinExistence type="predicted"/>
<feature type="compositionally biased region" description="Polar residues" evidence="1">
    <location>
        <begin position="302"/>
        <end position="318"/>
    </location>
</feature>
<organism evidence="3 4">
    <name type="scientific">Strongyloides venezuelensis</name>
    <name type="common">Threadworm</name>
    <dbReference type="NCBI Taxonomy" id="75913"/>
    <lineage>
        <taxon>Eukaryota</taxon>
        <taxon>Metazoa</taxon>
        <taxon>Ecdysozoa</taxon>
        <taxon>Nematoda</taxon>
        <taxon>Chromadorea</taxon>
        <taxon>Rhabditida</taxon>
        <taxon>Tylenchina</taxon>
        <taxon>Panagrolaimomorpha</taxon>
        <taxon>Strongyloidoidea</taxon>
        <taxon>Strongyloididae</taxon>
        <taxon>Strongyloides</taxon>
    </lineage>
</organism>
<dbReference type="AlphaFoldDB" id="A0A0K0FDX3"/>
<protein>
    <submittedName>
        <fullName evidence="4">TFIIS N-terminal domain-containing protein</fullName>
    </submittedName>
</protein>
<dbReference type="SUPFAM" id="SSF47676">
    <property type="entry name" value="Conserved domain common to transcription factors TFIIS, elongin A, CRSP70"/>
    <property type="match status" value="1"/>
</dbReference>
<evidence type="ECO:0000313" key="3">
    <source>
        <dbReference type="Proteomes" id="UP000035680"/>
    </source>
</evidence>
<reference evidence="3" key="1">
    <citation type="submission" date="2014-07" db="EMBL/GenBank/DDBJ databases">
        <authorList>
            <person name="Martin A.A"/>
            <person name="De Silva N."/>
        </authorList>
    </citation>
    <scope>NUCLEOTIDE SEQUENCE</scope>
</reference>
<dbReference type="Pfam" id="PF08711">
    <property type="entry name" value="Med26"/>
    <property type="match status" value="1"/>
</dbReference>
<feature type="compositionally biased region" description="Basic and acidic residues" evidence="1">
    <location>
        <begin position="183"/>
        <end position="193"/>
    </location>
</feature>
<keyword evidence="3" id="KW-1185">Reference proteome</keyword>
<evidence type="ECO:0000256" key="1">
    <source>
        <dbReference type="SAM" id="MobiDB-lite"/>
    </source>
</evidence>
<feature type="region of interest" description="Disordered" evidence="1">
    <location>
        <begin position="239"/>
        <end position="272"/>
    </location>
</feature>
<feature type="compositionally biased region" description="Low complexity" evidence="1">
    <location>
        <begin position="333"/>
        <end position="343"/>
    </location>
</feature>